<dbReference type="AlphaFoldDB" id="A0A9X4ADD9"/>
<accession>A0A9X4ADD9</accession>
<organism evidence="1 2">
    <name type="scientific">Lactobacillus amylovorus</name>
    <dbReference type="NCBI Taxonomy" id="1604"/>
    <lineage>
        <taxon>Bacteria</taxon>
        <taxon>Bacillati</taxon>
        <taxon>Bacillota</taxon>
        <taxon>Bacilli</taxon>
        <taxon>Lactobacillales</taxon>
        <taxon>Lactobacillaceae</taxon>
        <taxon>Lactobacillus</taxon>
    </lineage>
</organism>
<evidence type="ECO:0000313" key="1">
    <source>
        <dbReference type="EMBL" id="MDB6262984.1"/>
    </source>
</evidence>
<evidence type="ECO:0000313" key="2">
    <source>
        <dbReference type="Proteomes" id="UP001143700"/>
    </source>
</evidence>
<gene>
    <name evidence="1" type="ORF">ODV15_10585</name>
</gene>
<sequence length="80" mass="9232">MTVQTHFRVDDEEQKEFQVILKANGLTPNEAYKIFRRKTIESGGIPFEVSQPSARLKSALKSKDYVEFDSPEEGLNWLNE</sequence>
<dbReference type="GO" id="GO:0006355">
    <property type="term" value="P:regulation of DNA-templated transcription"/>
    <property type="evidence" value="ECO:0007669"/>
    <property type="project" value="InterPro"/>
</dbReference>
<dbReference type="Pfam" id="PF04221">
    <property type="entry name" value="RelB"/>
    <property type="match status" value="1"/>
</dbReference>
<name>A0A9X4ADD9_LACAM</name>
<reference evidence="1" key="1">
    <citation type="journal article" date="2022" name="Microorganisms">
        <title>Antibiotic Susceptibility, Resistance Gene Determinants and Corresponding Genomic Regions in Lactobacillus amylovorus Isolates Derived from Wild Boars and Domestic Pigs.</title>
        <authorList>
            <person name="Moravkova M."/>
            <person name="Kostovova I."/>
            <person name="Kavanova K."/>
            <person name="Pechar R."/>
            <person name="Stanek S."/>
            <person name="Brychta A."/>
            <person name="Zeman M."/>
            <person name="Kubasova T."/>
        </authorList>
    </citation>
    <scope>NUCLEOTIDE SEQUENCE</scope>
    <source>
        <strain evidence="1">M356A</strain>
    </source>
</reference>
<dbReference type="EMBL" id="JAOTGU010000027">
    <property type="protein sequence ID" value="MDB6262984.1"/>
    <property type="molecule type" value="Genomic_DNA"/>
</dbReference>
<dbReference type="InterPro" id="IPR007337">
    <property type="entry name" value="RelB/DinJ"/>
</dbReference>
<dbReference type="RefSeq" id="WP_023192106.1">
    <property type="nucleotide sequence ID" value="NZ_JAOTGU010000027.1"/>
</dbReference>
<dbReference type="Proteomes" id="UP001143700">
    <property type="component" value="Unassembled WGS sequence"/>
</dbReference>
<protein>
    <submittedName>
        <fullName evidence="1">Type II toxin-antitoxin system RelB/DinJ family antitoxin</fullName>
    </submittedName>
</protein>
<comment type="caution">
    <text evidence="1">The sequence shown here is derived from an EMBL/GenBank/DDBJ whole genome shotgun (WGS) entry which is preliminary data.</text>
</comment>
<reference evidence="1" key="2">
    <citation type="submission" date="2022-10" db="EMBL/GenBank/DDBJ databases">
        <authorList>
            <person name="Kostovova I."/>
            <person name="Moravkova M."/>
            <person name="Pechar R."/>
        </authorList>
    </citation>
    <scope>NUCLEOTIDE SEQUENCE</scope>
    <source>
        <strain evidence="1">M356A</strain>
    </source>
</reference>
<proteinExistence type="predicted"/>
<dbReference type="InterPro" id="IPR013321">
    <property type="entry name" value="Arc_rbn_hlx_hlx"/>
</dbReference>
<dbReference type="Gene3D" id="1.10.1220.10">
    <property type="entry name" value="Met repressor-like"/>
    <property type="match status" value="1"/>
</dbReference>